<dbReference type="InterPro" id="IPR008979">
    <property type="entry name" value="Galactose-bd-like_sf"/>
</dbReference>
<dbReference type="PRINTS" id="PR00723">
    <property type="entry name" value="SUBTILISIN"/>
</dbReference>
<evidence type="ECO:0000313" key="11">
    <source>
        <dbReference type="EMBL" id="CAE2229112.1"/>
    </source>
</evidence>
<keyword evidence="3 9" id="KW-0732">Signal</keyword>
<dbReference type="GO" id="GO:0000139">
    <property type="term" value="C:Golgi membrane"/>
    <property type="evidence" value="ECO:0007669"/>
    <property type="project" value="TreeGrafter"/>
</dbReference>
<dbReference type="PROSITE" id="PS51829">
    <property type="entry name" value="P_HOMO_B"/>
    <property type="match status" value="1"/>
</dbReference>
<evidence type="ECO:0000256" key="7">
    <source>
        <dbReference type="PIRSR" id="PIRSR615500-1"/>
    </source>
</evidence>
<dbReference type="GO" id="GO:0005802">
    <property type="term" value="C:trans-Golgi network"/>
    <property type="evidence" value="ECO:0007669"/>
    <property type="project" value="TreeGrafter"/>
</dbReference>
<keyword evidence="5 8" id="KW-0720">Serine protease</keyword>
<evidence type="ECO:0000256" key="6">
    <source>
        <dbReference type="ARBA" id="ARBA00022837"/>
    </source>
</evidence>
<protein>
    <recommendedName>
        <fullName evidence="10">P/Homo B domain-containing protein</fullName>
    </recommendedName>
</protein>
<dbReference type="InterPro" id="IPR023828">
    <property type="entry name" value="Peptidase_S8_Ser-AS"/>
</dbReference>
<dbReference type="InterPro" id="IPR023827">
    <property type="entry name" value="Peptidase_S8_Asp-AS"/>
</dbReference>
<dbReference type="InterPro" id="IPR034182">
    <property type="entry name" value="Kexin/furin"/>
</dbReference>
<name>A0A7S4ML77_9EUKA</name>
<feature type="domain" description="P/Homo B" evidence="10">
    <location>
        <begin position="431"/>
        <end position="557"/>
    </location>
</feature>
<dbReference type="CDD" id="cd04059">
    <property type="entry name" value="Peptidases_S8_Protein_convertases_Kexins_Furin-like"/>
    <property type="match status" value="1"/>
</dbReference>
<comment type="similarity">
    <text evidence="1">Belongs to the peptidase S8 family. Furin subfamily.</text>
</comment>
<evidence type="ECO:0000256" key="8">
    <source>
        <dbReference type="PROSITE-ProRule" id="PRU01240"/>
    </source>
</evidence>
<accession>A0A7S4ML77</accession>
<dbReference type="InterPro" id="IPR002884">
    <property type="entry name" value="P_dom"/>
</dbReference>
<dbReference type="SUPFAM" id="SSF52743">
    <property type="entry name" value="Subtilisin-like"/>
    <property type="match status" value="1"/>
</dbReference>
<evidence type="ECO:0000259" key="10">
    <source>
        <dbReference type="PROSITE" id="PS51829"/>
    </source>
</evidence>
<dbReference type="GO" id="GO:0004252">
    <property type="term" value="F:serine-type endopeptidase activity"/>
    <property type="evidence" value="ECO:0007669"/>
    <property type="project" value="UniProtKB-UniRule"/>
</dbReference>
<dbReference type="PROSITE" id="PS00137">
    <property type="entry name" value="SUBTILASE_HIS"/>
    <property type="match status" value="1"/>
</dbReference>
<dbReference type="PROSITE" id="PS51892">
    <property type="entry name" value="SUBTILASE"/>
    <property type="match status" value="1"/>
</dbReference>
<evidence type="ECO:0000256" key="4">
    <source>
        <dbReference type="ARBA" id="ARBA00022801"/>
    </source>
</evidence>
<dbReference type="Pfam" id="PF00082">
    <property type="entry name" value="Peptidase_S8"/>
    <property type="match status" value="1"/>
</dbReference>
<dbReference type="AlphaFoldDB" id="A0A7S4ML77"/>
<dbReference type="Gene3D" id="3.40.50.200">
    <property type="entry name" value="Peptidase S8/S53 domain"/>
    <property type="match status" value="1"/>
</dbReference>
<organism evidence="11">
    <name type="scientific">Vannella robusta</name>
    <dbReference type="NCBI Taxonomy" id="1487602"/>
    <lineage>
        <taxon>Eukaryota</taxon>
        <taxon>Amoebozoa</taxon>
        <taxon>Discosea</taxon>
        <taxon>Flabellinia</taxon>
        <taxon>Vannellidae</taxon>
        <taxon>Vannella</taxon>
    </lineage>
</organism>
<feature type="active site" description="Charge relay system" evidence="7 8">
    <location>
        <position position="355"/>
    </location>
</feature>
<reference evidence="11" key="1">
    <citation type="submission" date="2021-01" db="EMBL/GenBank/DDBJ databases">
        <authorList>
            <person name="Corre E."/>
            <person name="Pelletier E."/>
            <person name="Niang G."/>
            <person name="Scheremetjew M."/>
            <person name="Finn R."/>
            <person name="Kale V."/>
            <person name="Holt S."/>
            <person name="Cochrane G."/>
            <person name="Meng A."/>
            <person name="Brown T."/>
            <person name="Cohen L."/>
        </authorList>
    </citation>
    <scope>NUCLEOTIDE SEQUENCE</scope>
    <source>
        <strain evidence="11">DIVA3 518/3/11/1/6</strain>
    </source>
</reference>
<dbReference type="PANTHER" id="PTHR42884:SF14">
    <property type="entry name" value="NEUROENDOCRINE CONVERTASE 1"/>
    <property type="match status" value="1"/>
</dbReference>
<dbReference type="EMBL" id="HBKP01017446">
    <property type="protein sequence ID" value="CAE2229112.1"/>
    <property type="molecule type" value="Transcribed_RNA"/>
</dbReference>
<keyword evidence="2 8" id="KW-0645">Protease</keyword>
<sequence length="578" mass="63105">MRALSALLLLLFVFGTYSDYTGPFPARELAPQATNEFVVEVAPGTHSGLIERLHNVTFVKSLKSRENMHVFRVPHANISPLFHLSPEIKWFARQYTNKRFKKDFFSDPKYADQWHLHDGDKGNDLGVEGAWEMGYTGAGVVISVVDDGLNYNHHDIIDAYFPQASYDVIEDDEDPMPSSWDVHGSEVGGTVGARSNNGICGVGVAPGSTVAAVRLIAGDPSDYQEAEALQYATDVVDIYTNSWGPYDDAQRLEGPGPLVMAAFENGTRLGRNGKGTIFTWAAGNGKNSNDNCNYDGFANSRYTIAVGATGRNGLEAYYSEPCSAMVVCAPSSDTSNMITTCSRDNDCKSNFGGTSAACPMVAGVVALSLEANPNLGWRDVQGVLISSATHNNIADSDWTVNGAGYPINHKYGFGRVNATAAVLAALEWENYPEEQILESGIIVVDTAIPDRGLGEVTLEWECTEDVIVEHVEIFFDAQHGKRGQLRVVLVSPMGTESILADVHGDRNSDYELWKFMTVRNWGESSYGTWTLIVTDGTSGVVGHMDFWDIKVFGHHEPQVPESSSDDMLPSVNHSFFSY</sequence>
<feature type="active site" description="Charge relay system" evidence="7 8">
    <location>
        <position position="183"/>
    </location>
</feature>
<dbReference type="GO" id="GO:0016485">
    <property type="term" value="P:protein processing"/>
    <property type="evidence" value="ECO:0007669"/>
    <property type="project" value="TreeGrafter"/>
</dbReference>
<keyword evidence="4 8" id="KW-0378">Hydrolase</keyword>
<feature type="chain" id="PRO_5031130118" description="P/Homo B domain-containing protein" evidence="9">
    <location>
        <begin position="19"/>
        <end position="578"/>
    </location>
</feature>
<gene>
    <name evidence="11" type="ORF">VSP0166_LOCUS12385</name>
</gene>
<evidence type="ECO:0000256" key="2">
    <source>
        <dbReference type="ARBA" id="ARBA00022670"/>
    </source>
</evidence>
<feature type="signal peptide" evidence="9">
    <location>
        <begin position="1"/>
        <end position="18"/>
    </location>
</feature>
<dbReference type="PANTHER" id="PTHR42884">
    <property type="entry name" value="PROPROTEIN CONVERTASE SUBTILISIN/KEXIN-RELATED"/>
    <property type="match status" value="1"/>
</dbReference>
<dbReference type="PROSITE" id="PS00136">
    <property type="entry name" value="SUBTILASE_ASP"/>
    <property type="match status" value="1"/>
</dbReference>
<keyword evidence="6" id="KW-0106">Calcium</keyword>
<dbReference type="Pfam" id="PF01483">
    <property type="entry name" value="P_proprotein"/>
    <property type="match status" value="1"/>
</dbReference>
<evidence type="ECO:0000256" key="9">
    <source>
        <dbReference type="SAM" id="SignalP"/>
    </source>
</evidence>
<evidence type="ECO:0000256" key="3">
    <source>
        <dbReference type="ARBA" id="ARBA00022729"/>
    </source>
</evidence>
<dbReference type="SUPFAM" id="SSF49785">
    <property type="entry name" value="Galactose-binding domain-like"/>
    <property type="match status" value="1"/>
</dbReference>
<feature type="active site" description="Charge relay system" evidence="7 8">
    <location>
        <position position="146"/>
    </location>
</feature>
<dbReference type="InterPro" id="IPR000209">
    <property type="entry name" value="Peptidase_S8/S53_dom"/>
</dbReference>
<dbReference type="Gene3D" id="2.60.120.260">
    <property type="entry name" value="Galactose-binding domain-like"/>
    <property type="match status" value="1"/>
</dbReference>
<proteinExistence type="inferred from homology"/>
<evidence type="ECO:0000256" key="1">
    <source>
        <dbReference type="ARBA" id="ARBA00005325"/>
    </source>
</evidence>
<evidence type="ECO:0000256" key="5">
    <source>
        <dbReference type="ARBA" id="ARBA00022825"/>
    </source>
</evidence>
<dbReference type="InterPro" id="IPR036852">
    <property type="entry name" value="Peptidase_S8/S53_dom_sf"/>
</dbReference>
<dbReference type="PROSITE" id="PS00138">
    <property type="entry name" value="SUBTILASE_SER"/>
    <property type="match status" value="1"/>
</dbReference>
<dbReference type="InterPro" id="IPR022398">
    <property type="entry name" value="Peptidase_S8_His-AS"/>
</dbReference>
<dbReference type="InterPro" id="IPR015500">
    <property type="entry name" value="Peptidase_S8_subtilisin-rel"/>
</dbReference>